<dbReference type="EMBL" id="AP019377">
    <property type="protein sequence ID" value="BBH93552.1"/>
    <property type="molecule type" value="Genomic_DNA"/>
</dbReference>
<proteinExistence type="predicted"/>
<sequence>MLDGSRGLAGDSFPATYVCALEQLPPMGAKALARSFVGFLARHSLGCSSSHRYLSAL</sequence>
<reference evidence="1" key="1">
    <citation type="submission" date="2018-12" db="EMBL/GenBank/DDBJ databases">
        <title>Novel natural products biosynthetic potential of the class Ktedonobacteria.</title>
        <authorList>
            <person name="Zheng Y."/>
            <person name="Saitou A."/>
            <person name="Wang C.M."/>
            <person name="Toyoda A."/>
            <person name="Minakuchi Y."/>
            <person name="Sekiguchi Y."/>
            <person name="Ueda K."/>
            <person name="Takano H."/>
            <person name="Sakai Y."/>
            <person name="Yokota A."/>
            <person name="Yabe S."/>
        </authorList>
    </citation>
    <scope>NUCLEOTIDE SEQUENCE</scope>
    <source>
        <strain evidence="1">A3-2</strain>
    </source>
</reference>
<protein>
    <submittedName>
        <fullName evidence="1">Uncharacterized protein</fullName>
    </submittedName>
</protein>
<dbReference type="AlphaFoldDB" id="A0A455T2V3"/>
<evidence type="ECO:0000313" key="1">
    <source>
        <dbReference type="EMBL" id="BBH93552.1"/>
    </source>
</evidence>
<gene>
    <name evidence="1" type="ORF">KTA_17510</name>
</gene>
<organism evidence="1">
    <name type="scientific">Thermogemmatispora argillosa</name>
    <dbReference type="NCBI Taxonomy" id="2045280"/>
    <lineage>
        <taxon>Bacteria</taxon>
        <taxon>Bacillati</taxon>
        <taxon>Chloroflexota</taxon>
        <taxon>Ktedonobacteria</taxon>
        <taxon>Thermogemmatisporales</taxon>
        <taxon>Thermogemmatisporaceae</taxon>
        <taxon>Thermogemmatispora</taxon>
    </lineage>
</organism>
<name>A0A455T2V3_9CHLR</name>
<accession>A0A455T2V3</accession>